<comment type="caution">
    <text evidence="1">The sequence shown here is derived from an EMBL/GenBank/DDBJ whole genome shotgun (WGS) entry which is preliminary data.</text>
</comment>
<dbReference type="Proteomes" id="UP000187203">
    <property type="component" value="Unassembled WGS sequence"/>
</dbReference>
<sequence length="128" mass="14743">MEESQSSVNSPLSLWQPVIEIIEKLLRIEFPGMSMTDSLYVEAEPVLADIVKVLLGDLRMSEMADKGWLEDTPLLANWLDIRIPTEEEVLFLSMKTEVIKAMRGRGILLSSHRDMLSRTFHHWWSGCR</sequence>
<evidence type="ECO:0000313" key="1">
    <source>
        <dbReference type="EMBL" id="OMO49522.1"/>
    </source>
</evidence>
<reference evidence="2" key="1">
    <citation type="submission" date="2013-09" db="EMBL/GenBank/DDBJ databases">
        <title>Corchorus olitorius genome sequencing.</title>
        <authorList>
            <person name="Alam M."/>
            <person name="Haque M.S."/>
            <person name="Islam M.S."/>
            <person name="Emdad E.M."/>
            <person name="Islam M.M."/>
            <person name="Ahmed B."/>
            <person name="Halim A."/>
            <person name="Hossen Q.M.M."/>
            <person name="Hossain M.Z."/>
            <person name="Ahmed R."/>
            <person name="Khan M.M."/>
            <person name="Islam R."/>
            <person name="Rashid M.M."/>
            <person name="Khan S.A."/>
            <person name="Rahman M.S."/>
            <person name="Alam M."/>
            <person name="Yahiya A.S."/>
            <person name="Khan M.S."/>
            <person name="Azam M.S."/>
            <person name="Haque T."/>
            <person name="Lashkar M.Z.H."/>
            <person name="Akhand A.I."/>
            <person name="Morshed G."/>
            <person name="Roy S."/>
            <person name="Uddin K.S."/>
            <person name="Rabeya T."/>
            <person name="Hossain A.S."/>
            <person name="Chowdhury A."/>
            <person name="Snigdha A.R."/>
            <person name="Mortoza M.S."/>
            <person name="Matin S.A."/>
            <person name="Hoque S.M.E."/>
            <person name="Islam M.K."/>
            <person name="Roy D.K."/>
            <person name="Haider R."/>
            <person name="Moosa M.M."/>
            <person name="Elias S.M."/>
            <person name="Hasan A.M."/>
            <person name="Jahan S."/>
            <person name="Shafiuddin M."/>
            <person name="Mahmood N."/>
            <person name="Shommy N.S."/>
        </authorList>
    </citation>
    <scope>NUCLEOTIDE SEQUENCE [LARGE SCALE GENOMIC DNA]</scope>
    <source>
        <strain evidence="2">cv. O-4</strain>
    </source>
</reference>
<accession>A0A1R3FUI2</accession>
<evidence type="ECO:0000313" key="2">
    <source>
        <dbReference type="Proteomes" id="UP000187203"/>
    </source>
</evidence>
<name>A0A1R3FUI2_9ROSI</name>
<dbReference type="AlphaFoldDB" id="A0A1R3FUI2"/>
<dbReference type="EMBL" id="AWUE01024858">
    <property type="protein sequence ID" value="OMO49522.1"/>
    <property type="molecule type" value="Genomic_DNA"/>
</dbReference>
<gene>
    <name evidence="1" type="ORF">COLO4_38508</name>
</gene>
<protein>
    <submittedName>
        <fullName evidence="1">Uncharacterized protein</fullName>
    </submittedName>
</protein>
<proteinExistence type="predicted"/>
<keyword evidence="2" id="KW-1185">Reference proteome</keyword>
<organism evidence="1 2">
    <name type="scientific">Corchorus olitorius</name>
    <dbReference type="NCBI Taxonomy" id="93759"/>
    <lineage>
        <taxon>Eukaryota</taxon>
        <taxon>Viridiplantae</taxon>
        <taxon>Streptophyta</taxon>
        <taxon>Embryophyta</taxon>
        <taxon>Tracheophyta</taxon>
        <taxon>Spermatophyta</taxon>
        <taxon>Magnoliopsida</taxon>
        <taxon>eudicotyledons</taxon>
        <taxon>Gunneridae</taxon>
        <taxon>Pentapetalae</taxon>
        <taxon>rosids</taxon>
        <taxon>malvids</taxon>
        <taxon>Malvales</taxon>
        <taxon>Malvaceae</taxon>
        <taxon>Grewioideae</taxon>
        <taxon>Apeibeae</taxon>
        <taxon>Corchorus</taxon>
    </lineage>
</organism>